<proteinExistence type="predicted"/>
<reference evidence="2 3" key="1">
    <citation type="submission" date="2023-08" db="EMBL/GenBank/DDBJ databases">
        <title>Oxalobacteraceae gen .nov., isolated from river sludge outside the plant.</title>
        <authorList>
            <person name="Zhao S.Y."/>
        </authorList>
    </citation>
    <scope>NUCLEOTIDE SEQUENCE [LARGE SCALE GENOMIC DNA]</scope>
    <source>
        <strain evidence="2 3">R-40</strain>
    </source>
</reference>
<dbReference type="RefSeq" id="WP_338437078.1">
    <property type="nucleotide sequence ID" value="NZ_JAUYVH010000007.1"/>
</dbReference>
<feature type="domain" description="HMA" evidence="1">
    <location>
        <begin position="2"/>
        <end position="68"/>
    </location>
</feature>
<dbReference type="Pfam" id="PF00403">
    <property type="entry name" value="HMA"/>
    <property type="match status" value="1"/>
</dbReference>
<comment type="caution">
    <text evidence="2">The sequence shown here is derived from an EMBL/GenBank/DDBJ whole genome shotgun (WGS) entry which is preliminary data.</text>
</comment>
<organism evidence="2 3">
    <name type="scientific">Keguizhuia sedimenti</name>
    <dbReference type="NCBI Taxonomy" id="3064264"/>
    <lineage>
        <taxon>Bacteria</taxon>
        <taxon>Pseudomonadati</taxon>
        <taxon>Pseudomonadota</taxon>
        <taxon>Betaproteobacteria</taxon>
        <taxon>Burkholderiales</taxon>
        <taxon>Oxalobacteraceae</taxon>
        <taxon>Keguizhuia</taxon>
    </lineage>
</organism>
<evidence type="ECO:0000313" key="2">
    <source>
        <dbReference type="EMBL" id="MDQ9171142.1"/>
    </source>
</evidence>
<dbReference type="SUPFAM" id="SSF55008">
    <property type="entry name" value="HMA, heavy metal-associated domain"/>
    <property type="match status" value="1"/>
</dbReference>
<dbReference type="PROSITE" id="PS50846">
    <property type="entry name" value="HMA_2"/>
    <property type="match status" value="1"/>
</dbReference>
<dbReference type="InterPro" id="IPR006121">
    <property type="entry name" value="HMA_dom"/>
</dbReference>
<evidence type="ECO:0000313" key="3">
    <source>
        <dbReference type="Proteomes" id="UP001225596"/>
    </source>
</evidence>
<gene>
    <name evidence="2" type="ORF">Q8A64_12080</name>
</gene>
<dbReference type="InterPro" id="IPR036163">
    <property type="entry name" value="HMA_dom_sf"/>
</dbReference>
<name>A0ABU1BQE3_9BURK</name>
<dbReference type="Proteomes" id="UP001225596">
    <property type="component" value="Unassembled WGS sequence"/>
</dbReference>
<protein>
    <submittedName>
        <fullName evidence="2">Copper chaperone</fullName>
    </submittedName>
</protein>
<sequence>MKSETLQLLGALDEAAALNVARVLNAVNGVSKVVIATASGSVNVDFNNDATSKQELRAVLQRAGFSLKPVHGEGGSCCGGCGGS</sequence>
<dbReference type="EMBL" id="JAUYVH010000007">
    <property type="protein sequence ID" value="MDQ9171142.1"/>
    <property type="molecule type" value="Genomic_DNA"/>
</dbReference>
<dbReference type="Gene3D" id="3.30.70.100">
    <property type="match status" value="1"/>
</dbReference>
<accession>A0ABU1BQE3</accession>
<keyword evidence="3" id="KW-1185">Reference proteome</keyword>
<evidence type="ECO:0000259" key="1">
    <source>
        <dbReference type="PROSITE" id="PS50846"/>
    </source>
</evidence>